<comment type="caution">
    <text evidence="2">The sequence shown here is derived from an EMBL/GenBank/DDBJ whole genome shotgun (WGS) entry which is preliminary data.</text>
</comment>
<evidence type="ECO:0000256" key="1">
    <source>
        <dbReference type="SAM" id="MobiDB-lite"/>
    </source>
</evidence>
<organism evidence="2 3">
    <name type="scientific">Panicum virgatum</name>
    <name type="common">Blackwell switchgrass</name>
    <dbReference type="NCBI Taxonomy" id="38727"/>
    <lineage>
        <taxon>Eukaryota</taxon>
        <taxon>Viridiplantae</taxon>
        <taxon>Streptophyta</taxon>
        <taxon>Embryophyta</taxon>
        <taxon>Tracheophyta</taxon>
        <taxon>Spermatophyta</taxon>
        <taxon>Magnoliopsida</taxon>
        <taxon>Liliopsida</taxon>
        <taxon>Poales</taxon>
        <taxon>Poaceae</taxon>
        <taxon>PACMAD clade</taxon>
        <taxon>Panicoideae</taxon>
        <taxon>Panicodae</taxon>
        <taxon>Paniceae</taxon>
        <taxon>Panicinae</taxon>
        <taxon>Panicum</taxon>
        <taxon>Panicum sect. Hiantes</taxon>
    </lineage>
</organism>
<feature type="region of interest" description="Disordered" evidence="1">
    <location>
        <begin position="1"/>
        <end position="71"/>
    </location>
</feature>
<protein>
    <submittedName>
        <fullName evidence="2">Uncharacterized protein</fullName>
    </submittedName>
</protein>
<sequence length="71" mass="7776">MEYLYHAYQHSNSSGNLSSKEKRPPLKRGQLKRQIVRTISNLVVPRSAGGGAGSREKAGRGGGFSREPSYN</sequence>
<evidence type="ECO:0000313" key="3">
    <source>
        <dbReference type="Proteomes" id="UP000823388"/>
    </source>
</evidence>
<evidence type="ECO:0000313" key="2">
    <source>
        <dbReference type="EMBL" id="KAG2626928.1"/>
    </source>
</evidence>
<feature type="compositionally biased region" description="Polar residues" evidence="1">
    <location>
        <begin position="9"/>
        <end position="18"/>
    </location>
</feature>
<feature type="compositionally biased region" description="Basic residues" evidence="1">
    <location>
        <begin position="25"/>
        <end position="35"/>
    </location>
</feature>
<proteinExistence type="predicted"/>
<keyword evidence="3" id="KW-1185">Reference proteome</keyword>
<gene>
    <name evidence="2" type="ORF">PVAP13_3KG484966</name>
</gene>
<accession>A0A8T0UXR5</accession>
<dbReference type="Proteomes" id="UP000823388">
    <property type="component" value="Chromosome 3K"/>
</dbReference>
<dbReference type="AlphaFoldDB" id="A0A8T0UXR5"/>
<name>A0A8T0UXR5_PANVG</name>
<reference evidence="2" key="1">
    <citation type="submission" date="2020-05" db="EMBL/GenBank/DDBJ databases">
        <title>WGS assembly of Panicum virgatum.</title>
        <authorList>
            <person name="Lovell J.T."/>
            <person name="Jenkins J."/>
            <person name="Shu S."/>
            <person name="Juenger T.E."/>
            <person name="Schmutz J."/>
        </authorList>
    </citation>
    <scope>NUCLEOTIDE SEQUENCE</scope>
    <source>
        <strain evidence="2">AP13</strain>
    </source>
</reference>
<dbReference type="EMBL" id="CM029041">
    <property type="protein sequence ID" value="KAG2626928.1"/>
    <property type="molecule type" value="Genomic_DNA"/>
</dbReference>